<dbReference type="Proteomes" id="UP000774617">
    <property type="component" value="Unassembled WGS sequence"/>
</dbReference>
<feature type="region of interest" description="Disordered" evidence="1">
    <location>
        <begin position="281"/>
        <end position="311"/>
    </location>
</feature>
<accession>A0ABQ8GSI1</accession>
<keyword evidence="3" id="KW-0732">Signal</keyword>
<organism evidence="4 5">
    <name type="scientific">Macrophomina phaseolina</name>
    <dbReference type="NCBI Taxonomy" id="35725"/>
    <lineage>
        <taxon>Eukaryota</taxon>
        <taxon>Fungi</taxon>
        <taxon>Dikarya</taxon>
        <taxon>Ascomycota</taxon>
        <taxon>Pezizomycotina</taxon>
        <taxon>Dothideomycetes</taxon>
        <taxon>Dothideomycetes incertae sedis</taxon>
        <taxon>Botryosphaeriales</taxon>
        <taxon>Botryosphaeriaceae</taxon>
        <taxon>Macrophomina</taxon>
    </lineage>
</organism>
<reference evidence="4 5" key="1">
    <citation type="journal article" date="2021" name="Nat. Commun.">
        <title>Genetic determinants of endophytism in the Arabidopsis root mycobiome.</title>
        <authorList>
            <person name="Mesny F."/>
            <person name="Miyauchi S."/>
            <person name="Thiergart T."/>
            <person name="Pickel B."/>
            <person name="Atanasova L."/>
            <person name="Karlsson M."/>
            <person name="Huettel B."/>
            <person name="Barry K.W."/>
            <person name="Haridas S."/>
            <person name="Chen C."/>
            <person name="Bauer D."/>
            <person name="Andreopoulos W."/>
            <person name="Pangilinan J."/>
            <person name="LaButti K."/>
            <person name="Riley R."/>
            <person name="Lipzen A."/>
            <person name="Clum A."/>
            <person name="Drula E."/>
            <person name="Henrissat B."/>
            <person name="Kohler A."/>
            <person name="Grigoriev I.V."/>
            <person name="Martin F.M."/>
            <person name="Hacquard S."/>
        </authorList>
    </citation>
    <scope>NUCLEOTIDE SEQUENCE [LARGE SCALE GENOMIC DNA]</scope>
    <source>
        <strain evidence="4 5">MPI-SDFR-AT-0080</strain>
    </source>
</reference>
<dbReference type="PANTHER" id="PTHR16861:SF10">
    <property type="entry name" value="MID2 DOMAIN-CONTAINING PROTEIN"/>
    <property type="match status" value="1"/>
</dbReference>
<feature type="compositionally biased region" description="Low complexity" evidence="1">
    <location>
        <begin position="345"/>
        <end position="363"/>
    </location>
</feature>
<feature type="chain" id="PRO_5047009331" evidence="3">
    <location>
        <begin position="19"/>
        <end position="379"/>
    </location>
</feature>
<keyword evidence="2" id="KW-1133">Transmembrane helix</keyword>
<keyword evidence="2" id="KW-0812">Transmembrane</keyword>
<comment type="caution">
    <text evidence="4">The sequence shown here is derived from an EMBL/GenBank/DDBJ whole genome shotgun (WGS) entry which is preliminary data.</text>
</comment>
<evidence type="ECO:0000313" key="4">
    <source>
        <dbReference type="EMBL" id="KAH7063439.1"/>
    </source>
</evidence>
<proteinExistence type="predicted"/>
<evidence type="ECO:0000256" key="2">
    <source>
        <dbReference type="SAM" id="Phobius"/>
    </source>
</evidence>
<name>A0ABQ8GSI1_9PEZI</name>
<feature type="compositionally biased region" description="Basic residues" evidence="1">
    <location>
        <begin position="370"/>
        <end position="379"/>
    </location>
</feature>
<sequence>MLFSSLVSAFLAIAGSGANPILTGNDPQVDQIPIEQLEEFHNITLVKRACDYPCGWSGQLCCEAAGACYTDSNNQAQCGAASVTGGSGSWHYWTSTWVETDTITRTEIYSSYIGGGGATVSAQATGTSIACNTDKGESSCGSICCASDQYCQLNNQCAAAGMTNSPGVSATGTGASYSAPVRPTSGTLITITATASATTTIPFETPVATGATAPVSAGESGGDGGGLSAGAIAGIVIGVLAGILLLALLCLFCCAKAAFDGLLALLGLGKKKRRSTEYVEEYHRHSHGGGSRHSGWYGDRPARPPPPKKSGGLGLGGLLAGLGAAGALFGMKKRHDDRYDDKTTTTDYSSYYYSDYTSSSSASSDDRRTRTTRYSHSRR</sequence>
<protein>
    <submittedName>
        <fullName evidence="4">Uncharacterized protein</fullName>
    </submittedName>
</protein>
<gene>
    <name evidence="4" type="ORF">B0J12DRAFT_169527</name>
</gene>
<feature type="region of interest" description="Disordered" evidence="1">
    <location>
        <begin position="338"/>
        <end position="379"/>
    </location>
</feature>
<feature type="transmembrane region" description="Helical" evidence="2">
    <location>
        <begin position="235"/>
        <end position="268"/>
    </location>
</feature>
<keyword evidence="2" id="KW-0472">Membrane</keyword>
<evidence type="ECO:0000313" key="5">
    <source>
        <dbReference type="Proteomes" id="UP000774617"/>
    </source>
</evidence>
<evidence type="ECO:0000256" key="1">
    <source>
        <dbReference type="SAM" id="MobiDB-lite"/>
    </source>
</evidence>
<feature type="signal peptide" evidence="3">
    <location>
        <begin position="1"/>
        <end position="18"/>
    </location>
</feature>
<keyword evidence="5" id="KW-1185">Reference proteome</keyword>
<dbReference type="PANTHER" id="PTHR16861">
    <property type="entry name" value="GLYCOPROTEIN 38"/>
    <property type="match status" value="1"/>
</dbReference>
<evidence type="ECO:0000256" key="3">
    <source>
        <dbReference type="SAM" id="SignalP"/>
    </source>
</evidence>
<dbReference type="EMBL" id="JAGTJR010000002">
    <property type="protein sequence ID" value="KAH7063439.1"/>
    <property type="molecule type" value="Genomic_DNA"/>
</dbReference>